<name>A3ZP09_9BACT</name>
<sequence length="101" mass="11740">MPLKIRRVAFQFPKLASLPAIFFSIERTVENKAMGVKLRIRNTIDRTRGGVNELRPDHVACRTVLIFANTGFHLRFHFPHRFTRRLLKCSQDGLILVEPIK</sequence>
<organism evidence="1 2">
    <name type="scientific">Blastopirellula marina DSM 3645</name>
    <dbReference type="NCBI Taxonomy" id="314230"/>
    <lineage>
        <taxon>Bacteria</taxon>
        <taxon>Pseudomonadati</taxon>
        <taxon>Planctomycetota</taxon>
        <taxon>Planctomycetia</taxon>
        <taxon>Pirellulales</taxon>
        <taxon>Pirellulaceae</taxon>
        <taxon>Blastopirellula</taxon>
    </lineage>
</organism>
<dbReference type="STRING" id="314230.DSM3645_27917"/>
<comment type="caution">
    <text evidence="1">The sequence shown here is derived from an EMBL/GenBank/DDBJ whole genome shotgun (WGS) entry which is preliminary data.</text>
</comment>
<proteinExistence type="predicted"/>
<dbReference type="AlphaFoldDB" id="A3ZP09"/>
<accession>A3ZP09</accession>
<reference evidence="1 2" key="1">
    <citation type="submission" date="2006-02" db="EMBL/GenBank/DDBJ databases">
        <authorList>
            <person name="Amann R."/>
            <person name="Ferriera S."/>
            <person name="Johnson J."/>
            <person name="Kravitz S."/>
            <person name="Halpern A."/>
            <person name="Remington K."/>
            <person name="Beeson K."/>
            <person name="Tran B."/>
            <person name="Rogers Y.-H."/>
            <person name="Friedman R."/>
            <person name="Venter J.C."/>
        </authorList>
    </citation>
    <scope>NUCLEOTIDE SEQUENCE [LARGE SCALE GENOMIC DNA]</scope>
    <source>
        <strain evidence="1 2">DSM 3645</strain>
    </source>
</reference>
<protein>
    <submittedName>
        <fullName evidence="1">Uncharacterized protein</fullName>
    </submittedName>
</protein>
<dbReference type="HOGENOM" id="CLU_2286001_0_0_0"/>
<gene>
    <name evidence="1" type="ORF">DSM3645_27917</name>
</gene>
<evidence type="ECO:0000313" key="2">
    <source>
        <dbReference type="Proteomes" id="UP000004358"/>
    </source>
</evidence>
<dbReference type="Proteomes" id="UP000004358">
    <property type="component" value="Unassembled WGS sequence"/>
</dbReference>
<evidence type="ECO:0000313" key="1">
    <source>
        <dbReference type="EMBL" id="EAQ81483.1"/>
    </source>
</evidence>
<dbReference type="EMBL" id="AANZ01000004">
    <property type="protein sequence ID" value="EAQ81483.1"/>
    <property type="molecule type" value="Genomic_DNA"/>
</dbReference>